<dbReference type="Proteomes" id="UP000832034">
    <property type="component" value="Chromosome"/>
</dbReference>
<dbReference type="InterPro" id="IPR052712">
    <property type="entry name" value="Acid_resist_chaperone_HdeD"/>
</dbReference>
<dbReference type="PANTHER" id="PTHR34989">
    <property type="entry name" value="PROTEIN HDED"/>
    <property type="match status" value="1"/>
</dbReference>
<feature type="transmembrane region" description="Helical" evidence="1">
    <location>
        <begin position="75"/>
        <end position="92"/>
    </location>
</feature>
<keyword evidence="1" id="KW-0812">Transmembrane</keyword>
<evidence type="ECO:0000313" key="3">
    <source>
        <dbReference type="Proteomes" id="UP000832034"/>
    </source>
</evidence>
<feature type="transmembrane region" description="Helical" evidence="1">
    <location>
        <begin position="47"/>
        <end position="68"/>
    </location>
</feature>
<feature type="transmembrane region" description="Helical" evidence="1">
    <location>
        <begin position="20"/>
        <end position="41"/>
    </location>
</feature>
<keyword evidence="1" id="KW-0472">Membrane</keyword>
<feature type="transmembrane region" description="Helical" evidence="1">
    <location>
        <begin position="131"/>
        <end position="149"/>
    </location>
</feature>
<keyword evidence="3" id="KW-1185">Reference proteome</keyword>
<reference evidence="2" key="1">
    <citation type="submission" date="2021-12" db="EMBL/GenBank/DDBJ databases">
        <authorList>
            <person name="Veyrier F.J."/>
        </authorList>
    </citation>
    <scope>NUCLEOTIDE SEQUENCE</scope>
    <source>
        <strain evidence="2">SAG 1488-6</strain>
    </source>
</reference>
<protein>
    <submittedName>
        <fullName evidence="2">HdeD family acid-resistance protein</fullName>
    </submittedName>
</protein>
<feature type="transmembrane region" description="Helical" evidence="1">
    <location>
        <begin position="98"/>
        <end position="124"/>
    </location>
</feature>
<evidence type="ECO:0000256" key="1">
    <source>
        <dbReference type="SAM" id="Phobius"/>
    </source>
</evidence>
<keyword evidence="1" id="KW-1133">Transmembrane helix</keyword>
<dbReference type="InterPro" id="IPR005325">
    <property type="entry name" value="DUF308_memb"/>
</dbReference>
<name>A0ABY4ECK6_VITST</name>
<dbReference type="RefSeq" id="WP_026353411.1">
    <property type="nucleotide sequence ID" value="NZ_CP091512.1"/>
</dbReference>
<dbReference type="PANTHER" id="PTHR34989:SF1">
    <property type="entry name" value="PROTEIN HDED"/>
    <property type="match status" value="1"/>
</dbReference>
<reference evidence="2" key="2">
    <citation type="journal article" date="2022" name="Res Sq">
        <title>Evolution of multicellular longitudinally dividing oral cavity symbionts (Neisseriaceae).</title>
        <authorList>
            <person name="Nyongesa S."/>
            <person name="Weber P."/>
            <person name="Bernet E."/>
            <person name="Pullido F."/>
            <person name="Nieckarz M."/>
            <person name="Delaby M."/>
            <person name="Nieves C."/>
            <person name="Viehboeck T."/>
            <person name="Krause N."/>
            <person name="Rivera-Millot A."/>
            <person name="Nakamura A."/>
            <person name="Vischer N."/>
            <person name="VanNieuwenhze M."/>
            <person name="Brun Y."/>
            <person name="Cava F."/>
            <person name="Bulgheresi S."/>
            <person name="Veyrier F."/>
        </authorList>
    </citation>
    <scope>NUCLEOTIDE SEQUENCE</scope>
    <source>
        <strain evidence="2">SAG 1488-6</strain>
    </source>
</reference>
<dbReference type="EMBL" id="CP091512">
    <property type="protein sequence ID" value="UOO93182.1"/>
    <property type="molecule type" value="Genomic_DNA"/>
</dbReference>
<gene>
    <name evidence="2" type="ORF">LVJ81_03880</name>
</gene>
<evidence type="ECO:0000313" key="2">
    <source>
        <dbReference type="EMBL" id="UOO93182.1"/>
    </source>
</evidence>
<feature type="transmembrane region" description="Helical" evidence="1">
    <location>
        <begin position="155"/>
        <end position="176"/>
    </location>
</feature>
<organism evidence="2 3">
    <name type="scientific">Vitreoscilla stercoraria</name>
    <dbReference type="NCBI Taxonomy" id="61"/>
    <lineage>
        <taxon>Bacteria</taxon>
        <taxon>Pseudomonadati</taxon>
        <taxon>Pseudomonadota</taxon>
        <taxon>Betaproteobacteria</taxon>
        <taxon>Neisseriales</taxon>
        <taxon>Neisseriaceae</taxon>
        <taxon>Vitreoscilla</taxon>
    </lineage>
</organism>
<accession>A0ABY4ECK6</accession>
<dbReference type="Pfam" id="PF03729">
    <property type="entry name" value="DUF308"/>
    <property type="match status" value="1"/>
</dbReference>
<proteinExistence type="predicted"/>
<sequence length="188" mass="21029">MNNIPLDDESRAMLHANRKWYLLLGVVFILFATGLFTFLPFATFAVIFWFGLAMMVGGVIHIIAGVKLFDGVFRIFWLLFAILYFIAGYYALTSPAQTAVALTNLLAIFLIIAGITRMVGVFFAKNMHARGWTFLSGVITTVAGLMVLFTPTAPFWVLGLFFAMDLLFQGFNYLALSSYIKREVPKPT</sequence>